<dbReference type="AlphaFoldDB" id="A0A4R6ZHT8"/>
<evidence type="ECO:0000256" key="1">
    <source>
        <dbReference type="SAM" id="MobiDB-lite"/>
    </source>
</evidence>
<dbReference type="InterPro" id="IPR006944">
    <property type="entry name" value="Phage/GTA_portal"/>
</dbReference>
<dbReference type="RefSeq" id="WP_051994334.1">
    <property type="nucleotide sequence ID" value="NZ_SNZK01000011.1"/>
</dbReference>
<organism evidence="2 3">
    <name type="scientific">Listeria rocourtiae</name>
    <dbReference type="NCBI Taxonomy" id="647910"/>
    <lineage>
        <taxon>Bacteria</taxon>
        <taxon>Bacillati</taxon>
        <taxon>Bacillota</taxon>
        <taxon>Bacilli</taxon>
        <taxon>Bacillales</taxon>
        <taxon>Listeriaceae</taxon>
        <taxon>Listeria</taxon>
    </lineage>
</organism>
<dbReference type="InterPro" id="IPR006427">
    <property type="entry name" value="Portal_HK97"/>
</dbReference>
<protein>
    <submittedName>
        <fullName evidence="2">HK97 family phage portal protein</fullName>
    </submittedName>
</protein>
<accession>A0A4R6ZHT8</accession>
<dbReference type="STRING" id="1265846.PROCOU_11193"/>
<name>A0A4R6ZHT8_9LIST</name>
<dbReference type="NCBIfam" id="TIGR01537">
    <property type="entry name" value="portal_HK97"/>
    <property type="match status" value="1"/>
</dbReference>
<sequence length="391" mass="44409">MSFNSWVKGVFGKSDTATLVDNAFCCISTDRLNELAIKRWAIDSCVNKIANALCKAEIQTFVNGKEERDLNWYLFNIEASPNQNATEFWKKIVFKLVYENEALVFQIGDALYVADSFSQVKYAFKENIYTDVVLKEFSMSKTFNESDVMHLVLNNESVKKIIDAFYVTYADLLNTGIAKYKKMNARKLLVKLKAMFGQGEEAEEKVRELMTDRMQKFLSEKDSALPLQDGMDIEELKSDGKIADSRDIKKMIDDVFEMIANSFHIPLGLAKGDTVGLNDQMNAFLMFCLNPIAEMVNAEVNRKYYGRDAVLKRTYMKMDTSMIKVQDLKDSASALELLFRTGTNTVDDNLAMVGRERTGLPENEERYISKNYAPQGEEVEPTKGGEVNENA</sequence>
<keyword evidence="3" id="KW-1185">Reference proteome</keyword>
<reference evidence="2 3" key="1">
    <citation type="submission" date="2019-03" db="EMBL/GenBank/DDBJ databases">
        <title>Genomic Encyclopedia of Type Strains, Phase III (KMG-III): the genomes of soil and plant-associated and newly described type strains.</title>
        <authorList>
            <person name="Whitman W."/>
        </authorList>
    </citation>
    <scope>NUCLEOTIDE SEQUENCE [LARGE SCALE GENOMIC DNA]</scope>
    <source>
        <strain evidence="2 3">CECT 7972</strain>
    </source>
</reference>
<comment type="caution">
    <text evidence="2">The sequence shown here is derived from an EMBL/GenBank/DDBJ whole genome shotgun (WGS) entry which is preliminary data.</text>
</comment>
<gene>
    <name evidence="2" type="ORF">DFP96_11131</name>
</gene>
<dbReference type="Pfam" id="PF04860">
    <property type="entry name" value="Phage_portal"/>
    <property type="match status" value="1"/>
</dbReference>
<dbReference type="EMBL" id="SNZK01000011">
    <property type="protein sequence ID" value="TDR51725.1"/>
    <property type="molecule type" value="Genomic_DNA"/>
</dbReference>
<feature type="region of interest" description="Disordered" evidence="1">
    <location>
        <begin position="362"/>
        <end position="391"/>
    </location>
</feature>
<proteinExistence type="predicted"/>
<dbReference type="Proteomes" id="UP000295558">
    <property type="component" value="Unassembled WGS sequence"/>
</dbReference>
<evidence type="ECO:0000313" key="3">
    <source>
        <dbReference type="Proteomes" id="UP000295558"/>
    </source>
</evidence>
<evidence type="ECO:0000313" key="2">
    <source>
        <dbReference type="EMBL" id="TDR51725.1"/>
    </source>
</evidence>
<dbReference type="OrthoDB" id="395750at2"/>